<feature type="compositionally biased region" description="Basic and acidic residues" evidence="10">
    <location>
        <begin position="374"/>
        <end position="384"/>
    </location>
</feature>
<keyword evidence="15" id="KW-1185">Reference proteome</keyword>
<dbReference type="Pfam" id="PF01514">
    <property type="entry name" value="YscJ_FliF"/>
    <property type="match status" value="1"/>
</dbReference>
<evidence type="ECO:0000256" key="3">
    <source>
        <dbReference type="ARBA" id="ARBA00007971"/>
    </source>
</evidence>
<evidence type="ECO:0000256" key="4">
    <source>
        <dbReference type="ARBA" id="ARBA00022475"/>
    </source>
</evidence>
<organism evidence="14 15">
    <name type="scientific">Nitrosospira multiformis</name>
    <dbReference type="NCBI Taxonomy" id="1231"/>
    <lineage>
        <taxon>Bacteria</taxon>
        <taxon>Pseudomonadati</taxon>
        <taxon>Pseudomonadota</taxon>
        <taxon>Betaproteobacteria</taxon>
        <taxon>Nitrosomonadales</taxon>
        <taxon>Nitrosomonadaceae</taxon>
        <taxon>Nitrosospira</taxon>
    </lineage>
</organism>
<evidence type="ECO:0000259" key="13">
    <source>
        <dbReference type="Pfam" id="PF08345"/>
    </source>
</evidence>
<feature type="transmembrane region" description="Helical" evidence="11">
    <location>
        <begin position="32"/>
        <end position="51"/>
    </location>
</feature>
<evidence type="ECO:0000256" key="9">
    <source>
        <dbReference type="PIRNR" id="PIRNR004862"/>
    </source>
</evidence>
<protein>
    <recommendedName>
        <fullName evidence="9">Flagellar M-ring protein</fullName>
    </recommendedName>
</protein>
<name>A0ABY0TE62_9PROT</name>
<gene>
    <name evidence="14" type="ORF">SAMN05216402_1894</name>
</gene>
<evidence type="ECO:0000313" key="14">
    <source>
        <dbReference type="EMBL" id="SDQ69494.1"/>
    </source>
</evidence>
<feature type="compositionally biased region" description="Polar residues" evidence="10">
    <location>
        <begin position="292"/>
        <end position="313"/>
    </location>
</feature>
<dbReference type="InterPro" id="IPR013556">
    <property type="entry name" value="Flag_M-ring_C"/>
</dbReference>
<evidence type="ECO:0000256" key="8">
    <source>
        <dbReference type="ARBA" id="ARBA00023143"/>
    </source>
</evidence>
<feature type="compositionally biased region" description="Pro residues" evidence="10">
    <location>
        <begin position="340"/>
        <end position="352"/>
    </location>
</feature>
<dbReference type="InterPro" id="IPR045851">
    <property type="entry name" value="AMP-bd_C_sf"/>
</dbReference>
<evidence type="ECO:0000256" key="10">
    <source>
        <dbReference type="SAM" id="MobiDB-lite"/>
    </source>
</evidence>
<keyword evidence="14" id="KW-0282">Flagellum</keyword>
<dbReference type="PANTHER" id="PTHR30046">
    <property type="entry name" value="FLAGELLAR M-RING PROTEIN"/>
    <property type="match status" value="1"/>
</dbReference>
<feature type="region of interest" description="Disordered" evidence="10">
    <location>
        <begin position="284"/>
        <end position="384"/>
    </location>
</feature>
<comment type="subcellular location">
    <subcellularLocation>
        <location evidence="1 9">Bacterial flagellum basal body</location>
    </subcellularLocation>
    <subcellularLocation>
        <location evidence="2">Cell membrane</location>
        <topology evidence="2">Multi-pass membrane protein</topology>
    </subcellularLocation>
</comment>
<proteinExistence type="inferred from homology"/>
<feature type="domain" description="Flagellar M-ring C-terminal" evidence="13">
    <location>
        <begin position="261"/>
        <end position="457"/>
    </location>
</feature>
<comment type="similarity">
    <text evidence="3 9">Belongs to the FliF family.</text>
</comment>
<dbReference type="InterPro" id="IPR000067">
    <property type="entry name" value="FlgMring_FliF"/>
</dbReference>
<dbReference type="Gene3D" id="3.30.300.30">
    <property type="match status" value="1"/>
</dbReference>
<comment type="function">
    <text evidence="9">The M ring may be actively involved in energy transduction.</text>
</comment>
<evidence type="ECO:0000256" key="6">
    <source>
        <dbReference type="ARBA" id="ARBA00022989"/>
    </source>
</evidence>
<keyword evidence="5 11" id="KW-0812">Transmembrane</keyword>
<keyword evidence="14" id="KW-0969">Cilium</keyword>
<feature type="compositionally biased region" description="Low complexity" evidence="10">
    <location>
        <begin position="326"/>
        <end position="339"/>
    </location>
</feature>
<keyword evidence="4" id="KW-1003">Cell membrane</keyword>
<dbReference type="EMBL" id="FNKY01000001">
    <property type="protein sequence ID" value="SDQ69494.1"/>
    <property type="molecule type" value="Genomic_DNA"/>
</dbReference>
<feature type="domain" description="Flagellar M-ring N-terminal" evidence="12">
    <location>
        <begin position="53"/>
        <end position="227"/>
    </location>
</feature>
<evidence type="ECO:0000256" key="7">
    <source>
        <dbReference type="ARBA" id="ARBA00023136"/>
    </source>
</evidence>
<accession>A0ABY0TE62</accession>
<dbReference type="InterPro" id="IPR006182">
    <property type="entry name" value="FliF_N_dom"/>
</dbReference>
<evidence type="ECO:0000256" key="2">
    <source>
        <dbReference type="ARBA" id="ARBA00004651"/>
    </source>
</evidence>
<evidence type="ECO:0000259" key="12">
    <source>
        <dbReference type="Pfam" id="PF01514"/>
    </source>
</evidence>
<comment type="caution">
    <text evidence="14">The sequence shown here is derived from an EMBL/GenBank/DDBJ whole genome shotgun (WGS) entry which is preliminary data.</text>
</comment>
<evidence type="ECO:0000313" key="15">
    <source>
        <dbReference type="Proteomes" id="UP000183471"/>
    </source>
</evidence>
<feature type="compositionally biased region" description="Low complexity" evidence="10">
    <location>
        <begin position="353"/>
        <end position="364"/>
    </location>
</feature>
<dbReference type="Proteomes" id="UP000183471">
    <property type="component" value="Unassembled WGS sequence"/>
</dbReference>
<dbReference type="Pfam" id="PF08345">
    <property type="entry name" value="YscJ_FliF_C"/>
    <property type="match status" value="1"/>
</dbReference>
<dbReference type="InterPro" id="IPR043427">
    <property type="entry name" value="YscJ/FliF"/>
</dbReference>
<keyword evidence="8 9" id="KW-0975">Bacterial flagellum</keyword>
<dbReference type="PIRSF" id="PIRSF004862">
    <property type="entry name" value="FliF"/>
    <property type="match status" value="1"/>
</dbReference>
<dbReference type="NCBIfam" id="TIGR00206">
    <property type="entry name" value="fliF"/>
    <property type="match status" value="1"/>
</dbReference>
<keyword evidence="7 11" id="KW-0472">Membrane</keyword>
<keyword evidence="6 11" id="KW-1133">Transmembrane helix</keyword>
<reference evidence="14 15" key="1">
    <citation type="submission" date="2016-10" db="EMBL/GenBank/DDBJ databases">
        <authorList>
            <person name="Varghese N."/>
            <person name="Submissions S."/>
        </authorList>
    </citation>
    <scope>NUCLEOTIDE SEQUENCE [LARGE SCALE GENOMIC DNA]</scope>
    <source>
        <strain evidence="14 15">Nl1</strain>
    </source>
</reference>
<keyword evidence="14" id="KW-0966">Cell projection</keyword>
<evidence type="ECO:0000256" key="11">
    <source>
        <dbReference type="SAM" id="Phobius"/>
    </source>
</evidence>
<evidence type="ECO:0000256" key="5">
    <source>
        <dbReference type="ARBA" id="ARBA00022692"/>
    </source>
</evidence>
<sequence length="573" mass="61384">MTAGAEAVAVSSPMSLSGPQIFLSRMSSQQKMGFMLAVSAIIALLAGGWMWSQAPDYKVLFSNVSDRDGGAIIAALQQMNVPYKYADGGGAILVPAKEVHDARLKLAAQGLPKGGLVGFELMENQKFGTSQFLEQVNFQRALEGELARSVQALAAVSSARVHLAMAKQSVFMREQQKPSASVLVNLYAGRTLDSQQVNAIVHLVSSSVPNLPIKNVTVVDQTGSLLSKTDEANPGTGLDPNQLKYVQALEQSYVKRIEAILIPIVGQENVRAQVAADVDFAHSEQMDERYKPNQTPESAALRSQQTSESMTSGQGEGGVPGALSNQPPASATAPITTTPATPPNQAPIPGTPGAPAQAGGEPAVPAVPPPPVNTRKDATTNYEVDKTIQHVRKQVGGIRRLSVAVVVNHRRVTDEKGITSMQPLGEAEKAQIMDLVKEAMGFSRERGDTLNVVNSPFTDIEKESVPELPLWQQPEMIELAKEIGKNVLIGALILYLVLGVLRPMLKRMNQPPAQAPALLTGNNEDQEMQSTSALNQAPQLSQYDEKLALARQLARDDPKMVASVVKKWVAGHD</sequence>
<dbReference type="PANTHER" id="PTHR30046:SF0">
    <property type="entry name" value="FLAGELLAR M-RING PROTEIN"/>
    <property type="match status" value="1"/>
</dbReference>
<evidence type="ECO:0000256" key="1">
    <source>
        <dbReference type="ARBA" id="ARBA00004117"/>
    </source>
</evidence>
<dbReference type="PRINTS" id="PR01009">
    <property type="entry name" value="FLGMRINGFLIF"/>
</dbReference>
<dbReference type="RefSeq" id="WP_074632078.1">
    <property type="nucleotide sequence ID" value="NZ_FNKY01000001.1"/>
</dbReference>